<keyword evidence="3" id="KW-1185">Reference proteome</keyword>
<feature type="transmembrane region" description="Helical" evidence="1">
    <location>
        <begin position="64"/>
        <end position="84"/>
    </location>
</feature>
<keyword evidence="1" id="KW-1133">Transmembrane helix</keyword>
<name>A0A517YK36_9BACT</name>
<gene>
    <name evidence="2" type="ORF">ETAA8_57260</name>
</gene>
<keyword evidence="1" id="KW-0812">Transmembrane</keyword>
<protein>
    <submittedName>
        <fullName evidence="2">Uncharacterized protein</fullName>
    </submittedName>
</protein>
<organism evidence="2 3">
    <name type="scientific">Anatilimnocola aggregata</name>
    <dbReference type="NCBI Taxonomy" id="2528021"/>
    <lineage>
        <taxon>Bacteria</taxon>
        <taxon>Pseudomonadati</taxon>
        <taxon>Planctomycetota</taxon>
        <taxon>Planctomycetia</taxon>
        <taxon>Pirellulales</taxon>
        <taxon>Pirellulaceae</taxon>
        <taxon>Anatilimnocola</taxon>
    </lineage>
</organism>
<dbReference type="Proteomes" id="UP000315017">
    <property type="component" value="Chromosome"/>
</dbReference>
<feature type="transmembrane region" description="Helical" evidence="1">
    <location>
        <begin position="90"/>
        <end position="108"/>
    </location>
</feature>
<accession>A0A517YK36</accession>
<evidence type="ECO:0000256" key="1">
    <source>
        <dbReference type="SAM" id="Phobius"/>
    </source>
</evidence>
<feature type="transmembrane region" description="Helical" evidence="1">
    <location>
        <begin position="144"/>
        <end position="162"/>
    </location>
</feature>
<evidence type="ECO:0000313" key="2">
    <source>
        <dbReference type="EMBL" id="QDU30580.1"/>
    </source>
</evidence>
<evidence type="ECO:0000313" key="3">
    <source>
        <dbReference type="Proteomes" id="UP000315017"/>
    </source>
</evidence>
<reference evidence="2 3" key="1">
    <citation type="submission" date="2019-02" db="EMBL/GenBank/DDBJ databases">
        <title>Deep-cultivation of Planctomycetes and their phenomic and genomic characterization uncovers novel biology.</title>
        <authorList>
            <person name="Wiegand S."/>
            <person name="Jogler M."/>
            <person name="Boedeker C."/>
            <person name="Pinto D."/>
            <person name="Vollmers J."/>
            <person name="Rivas-Marin E."/>
            <person name="Kohn T."/>
            <person name="Peeters S.H."/>
            <person name="Heuer A."/>
            <person name="Rast P."/>
            <person name="Oberbeckmann S."/>
            <person name="Bunk B."/>
            <person name="Jeske O."/>
            <person name="Meyerdierks A."/>
            <person name="Storesund J.E."/>
            <person name="Kallscheuer N."/>
            <person name="Luecker S."/>
            <person name="Lage O.M."/>
            <person name="Pohl T."/>
            <person name="Merkel B.J."/>
            <person name="Hornburger P."/>
            <person name="Mueller R.-W."/>
            <person name="Bruemmer F."/>
            <person name="Labrenz M."/>
            <person name="Spormann A.M."/>
            <person name="Op den Camp H."/>
            <person name="Overmann J."/>
            <person name="Amann R."/>
            <person name="Jetten M.S.M."/>
            <person name="Mascher T."/>
            <person name="Medema M.H."/>
            <person name="Devos D.P."/>
            <person name="Kaster A.-K."/>
            <person name="Ovreas L."/>
            <person name="Rohde M."/>
            <person name="Galperin M.Y."/>
            <person name="Jogler C."/>
        </authorList>
    </citation>
    <scope>NUCLEOTIDE SEQUENCE [LARGE SCALE GENOMIC DNA]</scope>
    <source>
        <strain evidence="2 3">ETA_A8</strain>
    </source>
</reference>
<feature type="transmembrane region" description="Helical" evidence="1">
    <location>
        <begin position="120"/>
        <end position="138"/>
    </location>
</feature>
<dbReference type="OrthoDB" id="285859at2"/>
<dbReference type="EMBL" id="CP036274">
    <property type="protein sequence ID" value="QDU30580.1"/>
    <property type="molecule type" value="Genomic_DNA"/>
</dbReference>
<dbReference type="AlphaFoldDB" id="A0A517YK36"/>
<dbReference type="RefSeq" id="WP_145096301.1">
    <property type="nucleotide sequence ID" value="NZ_CP036274.1"/>
</dbReference>
<keyword evidence="1" id="KW-0472">Membrane</keyword>
<sequence>MNQPQFSTKPLLQCPECGAEIDGVGTCWLCNAHVTEPRLLSAAKFASEGTSPFAPTANRRQQQWLIAIAAFVMATLVGIGTYVYEPILGVLYLIVVTPAMVAVAVSILTYRESPHSSNSLLARVVAVLATFLATVVIILAIGAILIVVAIIALVVLCFRLIGGN</sequence>
<proteinExistence type="predicted"/>
<dbReference type="KEGG" id="aagg:ETAA8_57260"/>